<dbReference type="InterPro" id="IPR001647">
    <property type="entry name" value="HTH_TetR"/>
</dbReference>
<reference evidence="6 7" key="1">
    <citation type="submission" date="2019-04" db="EMBL/GenBank/DDBJ databases">
        <title>Draft genome sequences of Streptomyces avermitilis NBRC 14893.</title>
        <authorList>
            <person name="Komaki H."/>
            <person name="Tamura T."/>
            <person name="Hosoyama A."/>
        </authorList>
    </citation>
    <scope>NUCLEOTIDE SEQUENCE [LARGE SCALE GENOMIC DNA]</scope>
    <source>
        <strain evidence="6 7">NBRC 14893</strain>
    </source>
</reference>
<dbReference type="InterPro" id="IPR047923">
    <property type="entry name" value="ArpA-like"/>
</dbReference>
<dbReference type="PROSITE" id="PS01081">
    <property type="entry name" value="HTH_TETR_1"/>
    <property type="match status" value="1"/>
</dbReference>
<dbReference type="SMR" id="A0A4D4LYH0"/>
<dbReference type="NCBIfam" id="NF041196">
    <property type="entry name" value="ScbR_bind_reg"/>
    <property type="match status" value="1"/>
</dbReference>
<protein>
    <submittedName>
        <fullName evidence="6">Gamma-butyrolactone-binding protein</fullName>
    </submittedName>
</protein>
<dbReference type="GO" id="GO:0003677">
    <property type="term" value="F:DNA binding"/>
    <property type="evidence" value="ECO:0007669"/>
    <property type="project" value="UniProtKB-UniRule"/>
</dbReference>
<proteinExistence type="predicted"/>
<evidence type="ECO:0000313" key="6">
    <source>
        <dbReference type="EMBL" id="GDY63658.1"/>
    </source>
</evidence>
<dbReference type="EMBL" id="BJHX01000001">
    <property type="protein sequence ID" value="GDY63658.1"/>
    <property type="molecule type" value="Genomic_DNA"/>
</dbReference>
<dbReference type="InterPro" id="IPR023772">
    <property type="entry name" value="DNA-bd_HTH_TetR-type_CS"/>
</dbReference>
<dbReference type="GeneID" id="41540767"/>
<dbReference type="RefSeq" id="WP_010985136.1">
    <property type="nucleotide sequence ID" value="NZ_BAABTN010000123.1"/>
</dbReference>
<keyword evidence="2 4" id="KW-0238">DNA-binding</keyword>
<dbReference type="InterPro" id="IPR054126">
    <property type="entry name" value="CprB_TetR_C"/>
</dbReference>
<organism evidence="6 7">
    <name type="scientific">Streptomyces avermitilis</name>
    <dbReference type="NCBI Taxonomy" id="33903"/>
    <lineage>
        <taxon>Bacteria</taxon>
        <taxon>Bacillati</taxon>
        <taxon>Actinomycetota</taxon>
        <taxon>Actinomycetes</taxon>
        <taxon>Kitasatosporales</taxon>
        <taxon>Streptomycetaceae</taxon>
        <taxon>Streptomyces</taxon>
    </lineage>
</organism>
<comment type="caution">
    <text evidence="6">The sequence shown here is derived from an EMBL/GenBank/DDBJ whole genome shotgun (WGS) entry which is preliminary data.</text>
</comment>
<evidence type="ECO:0000256" key="2">
    <source>
        <dbReference type="ARBA" id="ARBA00023125"/>
    </source>
</evidence>
<dbReference type="Proteomes" id="UP000302139">
    <property type="component" value="Unassembled WGS sequence"/>
</dbReference>
<dbReference type="PRINTS" id="PR00455">
    <property type="entry name" value="HTHTETR"/>
</dbReference>
<dbReference type="AlphaFoldDB" id="A0A4D4LYH0"/>
<name>A0A4D4LYH0_STRAX</name>
<dbReference type="PROSITE" id="PS50977">
    <property type="entry name" value="HTH_TETR_2"/>
    <property type="match status" value="1"/>
</dbReference>
<dbReference type="Gene3D" id="1.10.357.10">
    <property type="entry name" value="Tetracycline Repressor, domain 2"/>
    <property type="match status" value="1"/>
</dbReference>
<evidence type="ECO:0000256" key="1">
    <source>
        <dbReference type="ARBA" id="ARBA00023015"/>
    </source>
</evidence>
<dbReference type="SUPFAM" id="SSF48498">
    <property type="entry name" value="Tetracyclin repressor-like, C-terminal domain"/>
    <property type="match status" value="1"/>
</dbReference>
<evidence type="ECO:0000256" key="4">
    <source>
        <dbReference type="PROSITE-ProRule" id="PRU00335"/>
    </source>
</evidence>
<evidence type="ECO:0000256" key="3">
    <source>
        <dbReference type="ARBA" id="ARBA00023163"/>
    </source>
</evidence>
<dbReference type="PANTHER" id="PTHR47506:SF3">
    <property type="entry name" value="HTH-TYPE TRANSCRIPTIONAL REGULATOR LMRA"/>
    <property type="match status" value="1"/>
</dbReference>
<dbReference type="Pfam" id="PF21935">
    <property type="entry name" value="TetR_C_45"/>
    <property type="match status" value="1"/>
</dbReference>
<dbReference type="PANTHER" id="PTHR47506">
    <property type="entry name" value="TRANSCRIPTIONAL REGULATORY PROTEIN"/>
    <property type="match status" value="1"/>
</dbReference>
<evidence type="ECO:0000313" key="7">
    <source>
        <dbReference type="Proteomes" id="UP000302139"/>
    </source>
</evidence>
<dbReference type="InterPro" id="IPR036271">
    <property type="entry name" value="Tet_transcr_reg_TetR-rel_C_sf"/>
</dbReference>
<dbReference type="Pfam" id="PF00440">
    <property type="entry name" value="TetR_N"/>
    <property type="match status" value="1"/>
</dbReference>
<dbReference type="InterPro" id="IPR009057">
    <property type="entry name" value="Homeodomain-like_sf"/>
</dbReference>
<feature type="DNA-binding region" description="H-T-H motif" evidence="4">
    <location>
        <begin position="31"/>
        <end position="50"/>
    </location>
</feature>
<keyword evidence="3" id="KW-0804">Transcription</keyword>
<accession>A0A4D4LYH0</accession>
<feature type="domain" description="HTH tetR-type" evidence="5">
    <location>
        <begin position="8"/>
        <end position="68"/>
    </location>
</feature>
<dbReference type="OMA" id="AFRNVCG"/>
<keyword evidence="1" id="KW-0805">Transcription regulation</keyword>
<evidence type="ECO:0000259" key="5">
    <source>
        <dbReference type="PROSITE" id="PS50977"/>
    </source>
</evidence>
<gene>
    <name evidence="6" type="ORF">SAV14893_030510</name>
</gene>
<dbReference type="SUPFAM" id="SSF46689">
    <property type="entry name" value="Homeodomain-like"/>
    <property type="match status" value="1"/>
</dbReference>
<sequence>MARQERAIRTRQTILVAAAEVFDEVGYEAATISDVLKRSGVTKGALYFHFTSKQELAQAVLAEQVASLPRVPEQELKLQQSLDEALLLAHLLREGTGDPIVQGSVRLTVDQGSPRDHLNRRVPMQAWTEHTQSLFEEARAKGEILPHADVEALAKLFVGAFTGVQVLSRIMTGRADLAERVADLYRHLMPSFAMPGILVRLDFSPERGSRVYEAAMKQRESAAASTTDAARTLE</sequence>